<dbReference type="SMART" id="SM00355">
    <property type="entry name" value="ZnF_C2H2"/>
    <property type="match status" value="9"/>
</dbReference>
<dbReference type="InterPro" id="IPR050331">
    <property type="entry name" value="Zinc_finger"/>
</dbReference>
<evidence type="ECO:0000313" key="9">
    <source>
        <dbReference type="EMBL" id="CAD7226696.1"/>
    </source>
</evidence>
<gene>
    <name evidence="9" type="ORF">CTOB1V02_LOCUS4612</name>
</gene>
<dbReference type="GO" id="GO:0008270">
    <property type="term" value="F:zinc ion binding"/>
    <property type="evidence" value="ECO:0007669"/>
    <property type="project" value="UniProtKB-KW"/>
</dbReference>
<evidence type="ECO:0000256" key="5">
    <source>
        <dbReference type="ARBA" id="ARBA00022833"/>
    </source>
</evidence>
<proteinExistence type="predicted"/>
<dbReference type="PROSITE" id="PS00028">
    <property type="entry name" value="ZINC_FINGER_C2H2_1"/>
    <property type="match status" value="7"/>
</dbReference>
<dbReference type="InterPro" id="IPR013087">
    <property type="entry name" value="Znf_C2H2_type"/>
</dbReference>
<organism evidence="9">
    <name type="scientific">Cyprideis torosa</name>
    <dbReference type="NCBI Taxonomy" id="163714"/>
    <lineage>
        <taxon>Eukaryota</taxon>
        <taxon>Metazoa</taxon>
        <taxon>Ecdysozoa</taxon>
        <taxon>Arthropoda</taxon>
        <taxon>Crustacea</taxon>
        <taxon>Oligostraca</taxon>
        <taxon>Ostracoda</taxon>
        <taxon>Podocopa</taxon>
        <taxon>Podocopida</taxon>
        <taxon>Cytherocopina</taxon>
        <taxon>Cytheroidea</taxon>
        <taxon>Cytherideidae</taxon>
        <taxon>Cyprideis</taxon>
    </lineage>
</organism>
<dbReference type="Pfam" id="PF00096">
    <property type="entry name" value="zf-C2H2"/>
    <property type="match status" value="6"/>
</dbReference>
<keyword evidence="5" id="KW-0862">Zinc</keyword>
<keyword evidence="4" id="KW-0863">Zinc-finger</keyword>
<dbReference type="GO" id="GO:0005634">
    <property type="term" value="C:nucleus"/>
    <property type="evidence" value="ECO:0007669"/>
    <property type="project" value="UniProtKB-SubCell"/>
</dbReference>
<evidence type="ECO:0000256" key="7">
    <source>
        <dbReference type="ARBA" id="ARBA00023242"/>
    </source>
</evidence>
<dbReference type="GO" id="GO:0003677">
    <property type="term" value="F:DNA binding"/>
    <property type="evidence" value="ECO:0007669"/>
    <property type="project" value="UniProtKB-KW"/>
</dbReference>
<comment type="subcellular location">
    <subcellularLocation>
        <location evidence="1">Nucleus</location>
    </subcellularLocation>
</comment>
<dbReference type="PROSITE" id="PS50157">
    <property type="entry name" value="ZINC_FINGER_C2H2_2"/>
    <property type="match status" value="7"/>
</dbReference>
<dbReference type="Gene3D" id="3.30.160.60">
    <property type="entry name" value="Classic Zinc Finger"/>
    <property type="match status" value="5"/>
</dbReference>
<sequence length="504" mass="57423">MNAALQWKPEWYQKCCQTFVNKLYTLRDEVGEENVLKILEYFVSSLTIIEEKFESLSSTVSNSKQRGSGAVEFGSSVAPSANTEPGVVDSTAPTSNAEHGVVEFKYEVSPSSIVHDLQSEAEAAKELLQQTAPRPEIDADTVKELLDDEPSAVQPSPNPSVGTQSDDPPKPPKKRVKKKPTNAKSTTPQTFEFARAKKEYNCETCGAIYTNRTSLFNHKMRKHRATVQCTLCATLVLAERMDAHMEKHAKNDPIVKCTDCDKTFKNRRDYQNHYQRNHKPENWVVCDMCGKSVYKFAMQGHLDGHKLKDPNFVPPEEFRCKICGVGFISKTRLTMHTRTVHKPHDLICSHCGRAFKYKRQFQEHEAMHTGTPLYSCETCGEKFIKARRLETHKRIHDAVRPHKCNYCEKAFFGKYQLSQHMNSHTGERPFVCKYCGLSYTTGASMHTHIRIKHKWDGKLYDARRRKRAIRPPQGETEMEALMLPQHLAPPGTMMPPHMGSHQLP</sequence>
<evidence type="ECO:0000256" key="4">
    <source>
        <dbReference type="ARBA" id="ARBA00022771"/>
    </source>
</evidence>
<keyword evidence="3" id="KW-0677">Repeat</keyword>
<dbReference type="FunFam" id="3.30.160.60:FF:000100">
    <property type="entry name" value="Zinc finger 45-like"/>
    <property type="match status" value="1"/>
</dbReference>
<dbReference type="FunFam" id="3.30.160.60:FF:000045">
    <property type="entry name" value="ZFP69 zinc finger protein B"/>
    <property type="match status" value="1"/>
</dbReference>
<keyword evidence="7" id="KW-0539">Nucleus</keyword>
<feature type="region of interest" description="Disordered" evidence="8">
    <location>
        <begin position="149"/>
        <end position="188"/>
    </location>
</feature>
<keyword evidence="6" id="KW-0238">DNA-binding</keyword>
<reference evidence="9" key="1">
    <citation type="submission" date="2020-11" db="EMBL/GenBank/DDBJ databases">
        <authorList>
            <person name="Tran Van P."/>
        </authorList>
    </citation>
    <scope>NUCLEOTIDE SEQUENCE</scope>
</reference>
<dbReference type="OrthoDB" id="3437960at2759"/>
<protein>
    <submittedName>
        <fullName evidence="9">Uncharacterized protein</fullName>
    </submittedName>
</protein>
<evidence type="ECO:0000256" key="8">
    <source>
        <dbReference type="SAM" id="MobiDB-lite"/>
    </source>
</evidence>
<evidence type="ECO:0000256" key="1">
    <source>
        <dbReference type="ARBA" id="ARBA00004123"/>
    </source>
</evidence>
<name>A0A7R8ZNP5_9CRUS</name>
<evidence type="ECO:0000256" key="2">
    <source>
        <dbReference type="ARBA" id="ARBA00022723"/>
    </source>
</evidence>
<feature type="compositionally biased region" description="Polar residues" evidence="8">
    <location>
        <begin position="153"/>
        <end position="166"/>
    </location>
</feature>
<dbReference type="AlphaFoldDB" id="A0A7R8ZNP5"/>
<keyword evidence="2" id="KW-0479">Metal-binding</keyword>
<feature type="compositionally biased region" description="Basic residues" evidence="8">
    <location>
        <begin position="171"/>
        <end position="181"/>
    </location>
</feature>
<dbReference type="PANTHER" id="PTHR16515:SF49">
    <property type="entry name" value="GASTRULA ZINC FINGER PROTEIN XLCGF49.1-LIKE-RELATED"/>
    <property type="match status" value="1"/>
</dbReference>
<dbReference type="GO" id="GO:0010468">
    <property type="term" value="P:regulation of gene expression"/>
    <property type="evidence" value="ECO:0007669"/>
    <property type="project" value="TreeGrafter"/>
</dbReference>
<dbReference type="SUPFAM" id="SSF57667">
    <property type="entry name" value="beta-beta-alpha zinc fingers"/>
    <property type="match status" value="4"/>
</dbReference>
<feature type="region of interest" description="Disordered" evidence="8">
    <location>
        <begin position="70"/>
        <end position="95"/>
    </location>
</feature>
<evidence type="ECO:0000256" key="3">
    <source>
        <dbReference type="ARBA" id="ARBA00022737"/>
    </source>
</evidence>
<dbReference type="InterPro" id="IPR036236">
    <property type="entry name" value="Znf_C2H2_sf"/>
</dbReference>
<dbReference type="EMBL" id="OB660897">
    <property type="protein sequence ID" value="CAD7226696.1"/>
    <property type="molecule type" value="Genomic_DNA"/>
</dbReference>
<accession>A0A7R8ZNP5</accession>
<dbReference type="PANTHER" id="PTHR16515">
    <property type="entry name" value="PR DOMAIN ZINC FINGER PROTEIN"/>
    <property type="match status" value="1"/>
</dbReference>
<evidence type="ECO:0000256" key="6">
    <source>
        <dbReference type="ARBA" id="ARBA00023125"/>
    </source>
</evidence>